<protein>
    <submittedName>
        <fullName evidence="2">Uncharacterized protein</fullName>
    </submittedName>
</protein>
<evidence type="ECO:0000313" key="3">
    <source>
        <dbReference type="Proteomes" id="UP001497482"/>
    </source>
</evidence>
<feature type="region of interest" description="Disordered" evidence="1">
    <location>
        <begin position="52"/>
        <end position="98"/>
    </location>
</feature>
<evidence type="ECO:0000313" key="2">
    <source>
        <dbReference type="EMBL" id="CAL1614747.1"/>
    </source>
</evidence>
<gene>
    <name evidence="2" type="ORF">KC01_LOCUS40783</name>
</gene>
<name>A0AAV2MN71_KNICA</name>
<feature type="compositionally biased region" description="Acidic residues" evidence="1">
    <location>
        <begin position="89"/>
        <end position="98"/>
    </location>
</feature>
<organism evidence="2 3">
    <name type="scientific">Knipowitschia caucasica</name>
    <name type="common">Caucasian dwarf goby</name>
    <name type="synonym">Pomatoschistus caucasicus</name>
    <dbReference type="NCBI Taxonomy" id="637954"/>
    <lineage>
        <taxon>Eukaryota</taxon>
        <taxon>Metazoa</taxon>
        <taxon>Chordata</taxon>
        <taxon>Craniata</taxon>
        <taxon>Vertebrata</taxon>
        <taxon>Euteleostomi</taxon>
        <taxon>Actinopterygii</taxon>
        <taxon>Neopterygii</taxon>
        <taxon>Teleostei</taxon>
        <taxon>Neoteleostei</taxon>
        <taxon>Acanthomorphata</taxon>
        <taxon>Gobiaria</taxon>
        <taxon>Gobiiformes</taxon>
        <taxon>Gobioidei</taxon>
        <taxon>Gobiidae</taxon>
        <taxon>Gobiinae</taxon>
        <taxon>Knipowitschia</taxon>
    </lineage>
</organism>
<keyword evidence="3" id="KW-1185">Reference proteome</keyword>
<dbReference type="EMBL" id="OZ035831">
    <property type="protein sequence ID" value="CAL1614747.1"/>
    <property type="molecule type" value="Genomic_DNA"/>
</dbReference>
<dbReference type="Proteomes" id="UP001497482">
    <property type="component" value="Chromosome 9"/>
</dbReference>
<accession>A0AAV2MN71</accession>
<sequence>MELPKKELDWEKALCAVGWESQRSRGKHAPAVSPLCQLLPSHMTVSVALGAKRGSVSEVSGRAPSVETHTEDSESLPESMPPPSITSCSEEDEEEEEV</sequence>
<reference evidence="2 3" key="1">
    <citation type="submission" date="2024-04" db="EMBL/GenBank/DDBJ databases">
        <authorList>
            <person name="Waldvogel A.-M."/>
            <person name="Schoenle A."/>
        </authorList>
    </citation>
    <scope>NUCLEOTIDE SEQUENCE [LARGE SCALE GENOMIC DNA]</scope>
</reference>
<proteinExistence type="predicted"/>
<dbReference type="AlphaFoldDB" id="A0AAV2MN71"/>
<evidence type="ECO:0000256" key="1">
    <source>
        <dbReference type="SAM" id="MobiDB-lite"/>
    </source>
</evidence>